<evidence type="ECO:0000313" key="5">
    <source>
        <dbReference type="EMBL" id="WER44399.1"/>
    </source>
</evidence>
<evidence type="ECO:0000256" key="1">
    <source>
        <dbReference type="SAM" id="MobiDB-lite"/>
    </source>
</evidence>
<evidence type="ECO:0000313" key="6">
    <source>
        <dbReference type="Proteomes" id="UP000244140"/>
    </source>
</evidence>
<accession>A0A1X3AI80</accession>
<dbReference type="NCBIfam" id="NF042930">
    <property type="entry name" value="EF0163_fam"/>
    <property type="match status" value="1"/>
</dbReference>
<dbReference type="EMBL" id="CP119530">
    <property type="protein sequence ID" value="WER44399.1"/>
    <property type="molecule type" value="Genomic_DNA"/>
</dbReference>
<keyword evidence="2" id="KW-1133">Transmembrane helix</keyword>
<protein>
    <recommendedName>
        <fullName evidence="9">Lipoprotein</fullName>
    </recommendedName>
</protein>
<evidence type="ECO:0000313" key="4">
    <source>
        <dbReference type="EMBL" id="ROX29573.1"/>
    </source>
</evidence>
<reference evidence="3 6" key="1">
    <citation type="submission" date="2018-04" db="EMBL/GenBank/DDBJ databases">
        <authorList>
            <person name="Van Tyne D."/>
        </authorList>
    </citation>
    <scope>NUCLEOTIDE SEQUENCE [LARGE SCALE GENOMIC DNA]</scope>
    <source>
        <strain evidence="3 6">B2535</strain>
    </source>
</reference>
<dbReference type="InterPro" id="IPR049982">
    <property type="entry name" value="EF0163-like"/>
</dbReference>
<keyword evidence="2" id="KW-0812">Transmembrane</keyword>
<dbReference type="RefSeq" id="WP_002358238.1">
    <property type="nucleotide sequence ID" value="NZ_AP027138.1"/>
</dbReference>
<dbReference type="EMBL" id="PZZH01000003">
    <property type="protein sequence ID" value="PTN72725.1"/>
    <property type="molecule type" value="Genomic_DNA"/>
</dbReference>
<keyword evidence="5" id="KW-0614">Plasmid</keyword>
<feature type="region of interest" description="Disordered" evidence="1">
    <location>
        <begin position="40"/>
        <end position="62"/>
    </location>
</feature>
<evidence type="ECO:0000313" key="3">
    <source>
        <dbReference type="EMBL" id="PTN72725.1"/>
    </source>
</evidence>
<geneLocation type="plasmid" evidence="5 8">
    <name>unnamed2</name>
</geneLocation>
<dbReference type="GeneID" id="60894987"/>
<dbReference type="AlphaFoldDB" id="A0A1X3AI80"/>
<gene>
    <name evidence="3" type="ORF">DAI13_17370</name>
    <name evidence="4" type="ORF">EGW16_15540</name>
    <name evidence="5" type="ORF">P0083_16410</name>
</gene>
<reference evidence="4 7" key="2">
    <citation type="submission" date="2018-10" db="EMBL/GenBank/DDBJ databases">
        <title>Genotypes and phenotypes of Enterococci isolated from broiler chickens.</title>
        <authorList>
            <person name="Muhammad A.R."/>
            <person name="Diarra M.S."/>
        </authorList>
    </citation>
    <scope>NUCLEOTIDE SEQUENCE [LARGE SCALE GENOMIC DNA]</scope>
    <source>
        <strain evidence="4 7">LIT2 A36'</strain>
    </source>
</reference>
<dbReference type="Proteomes" id="UP001222182">
    <property type="component" value="Plasmid unnamed2"/>
</dbReference>
<dbReference type="Proteomes" id="UP000244140">
    <property type="component" value="Unassembled WGS sequence"/>
</dbReference>
<evidence type="ECO:0008006" key="9">
    <source>
        <dbReference type="Google" id="ProtNLM"/>
    </source>
</evidence>
<proteinExistence type="predicted"/>
<evidence type="ECO:0000313" key="7">
    <source>
        <dbReference type="Proteomes" id="UP000281488"/>
    </source>
</evidence>
<feature type="transmembrane region" description="Helical" evidence="2">
    <location>
        <begin position="6"/>
        <end position="26"/>
    </location>
</feature>
<keyword evidence="2" id="KW-0472">Membrane</keyword>
<evidence type="ECO:0000313" key="8">
    <source>
        <dbReference type="Proteomes" id="UP001222182"/>
    </source>
</evidence>
<name>A0A1X3AI80_ENTFL</name>
<dbReference type="EMBL" id="RKMZ01000013">
    <property type="protein sequence ID" value="ROX29573.1"/>
    <property type="molecule type" value="Genomic_DNA"/>
</dbReference>
<feature type="compositionally biased region" description="Basic and acidic residues" evidence="1">
    <location>
        <begin position="49"/>
        <end position="61"/>
    </location>
</feature>
<evidence type="ECO:0000256" key="2">
    <source>
        <dbReference type="SAM" id="Phobius"/>
    </source>
</evidence>
<reference evidence="5 8" key="3">
    <citation type="submission" date="2023-03" db="EMBL/GenBank/DDBJ databases">
        <title>Complete genome sequence of an Enterococcus faecalis urinary isolate.</title>
        <authorList>
            <person name="Brauer A.L."/>
            <person name="Armbruster C.E."/>
        </authorList>
    </citation>
    <scope>NUCLEOTIDE SEQUENCE [LARGE SCALE GENOMIC DNA]</scope>
    <source>
        <strain evidence="5 8">3143</strain>
        <plasmid evidence="5 8">unnamed2</plasmid>
    </source>
</reference>
<organism evidence="3 6">
    <name type="scientific">Enterococcus faecalis</name>
    <name type="common">Streptococcus faecalis</name>
    <dbReference type="NCBI Taxonomy" id="1351"/>
    <lineage>
        <taxon>Bacteria</taxon>
        <taxon>Bacillati</taxon>
        <taxon>Bacillota</taxon>
        <taxon>Bacilli</taxon>
        <taxon>Lactobacillales</taxon>
        <taxon>Enterococcaceae</taxon>
        <taxon>Enterococcus</taxon>
    </lineage>
</organism>
<dbReference type="Proteomes" id="UP000281488">
    <property type="component" value="Unassembled WGS sequence"/>
</dbReference>
<sequence>MKNYVVKAGIGVAVFLLVCIGSIQIYTKYQGKKAEEEKPISLKSSSETFSKESSEQSEKEQISQQDYDTFLQDFGEKFLNYSSIDERNKSVRDMFTGEARAINGLDTSVDINVEGKGKVKAIYRQTTEEMKYVIVGTDEANGNKNGIVLFVELTDKNGETKISQLTVSYIRQAY</sequence>